<feature type="domain" description="Soluble ligand binding" evidence="5">
    <location>
        <begin position="501"/>
        <end position="548"/>
    </location>
</feature>
<dbReference type="RefSeq" id="WP_198111771.1">
    <property type="nucleotide sequence ID" value="NZ_JAEDAK010000009.1"/>
</dbReference>
<evidence type="ECO:0000256" key="3">
    <source>
        <dbReference type="SAM" id="SignalP"/>
    </source>
</evidence>
<evidence type="ECO:0000259" key="5">
    <source>
        <dbReference type="Pfam" id="PF10531"/>
    </source>
</evidence>
<feature type="domain" description="Soluble ligand binding" evidence="5">
    <location>
        <begin position="364"/>
        <end position="407"/>
    </location>
</feature>
<evidence type="ECO:0000313" key="7">
    <source>
        <dbReference type="Proteomes" id="UP000613266"/>
    </source>
</evidence>
<feature type="domain" description="Soluble ligand binding" evidence="5">
    <location>
        <begin position="277"/>
        <end position="324"/>
    </location>
</feature>
<dbReference type="GO" id="GO:0015159">
    <property type="term" value="F:polysaccharide transmembrane transporter activity"/>
    <property type="evidence" value="ECO:0007669"/>
    <property type="project" value="InterPro"/>
</dbReference>
<feature type="domain" description="Polysaccharide export protein N-terminal" evidence="4">
    <location>
        <begin position="113"/>
        <end position="180"/>
    </location>
</feature>
<dbReference type="Pfam" id="PF02563">
    <property type="entry name" value="Poly_export"/>
    <property type="match status" value="1"/>
</dbReference>
<evidence type="ECO:0000256" key="1">
    <source>
        <dbReference type="ARBA" id="ARBA00022729"/>
    </source>
</evidence>
<feature type="chain" id="PRO_5037273487" evidence="3">
    <location>
        <begin position="22"/>
        <end position="610"/>
    </location>
</feature>
<name>A0A931NIW1_9BURK</name>
<accession>A0A931NIW1</accession>
<evidence type="ECO:0000259" key="4">
    <source>
        <dbReference type="Pfam" id="PF02563"/>
    </source>
</evidence>
<protein>
    <submittedName>
        <fullName evidence="6">SLBB domain-containing protein</fullName>
    </submittedName>
</protein>
<sequence>MLNKGLAALLIACGLIASAGAQSTPEAARDATSLGPVRLVQSPRAPLPPAQAASQPGERRAELPRSFSPFEHYVSRLADGPRPPEEPQPEPTVRRFGADLLWAAPAPERDGAVPDDYVLGPGDELLLDLWGSVEASLRLRVGPGGSVSIPRVGAVSVAGRRFGELAPLLRQRVAQSFKQFDLALGMGELRSVRVLVTGFVQRPGQHSLSALAGLSQALAAAGGPSAVGSLRRIEHRRAGSLLASVDLYELLLKGQGAAERRIQAGDVIHVPAAGPQVGVIGAVQHPAVFELKGEETVADLIGMAGGLAPVANRQRAVLLALDGEQPVRELDLAQAGQQRLQAGEVLRVHSLAELNRPSQALHKRVRVEGEVLRPGDYVLPAGATLREALAAAGGPSAEAYLFGTELRREAVRRRQMEGYDRALRELETEFTRAAVTRKERPPPEGTPDSRVAHLRLIERLRQVQPSGRVVLQLAPEARELPALPLEDGDQLIVPGRRQAISVYGSVFNGGSFEYREGTDLGHYLQRAGGPTRGADKDSLFVLRADGSVASTRLQSFWSREGLQQLPALPGDTLFVPEDLDRLRLSQELKDWAQILAQFGLGAVALKNLTQ</sequence>
<dbReference type="AlphaFoldDB" id="A0A931NIW1"/>
<dbReference type="Pfam" id="PF10531">
    <property type="entry name" value="SLBB"/>
    <property type="match status" value="3"/>
</dbReference>
<evidence type="ECO:0000313" key="6">
    <source>
        <dbReference type="EMBL" id="MBH9578000.1"/>
    </source>
</evidence>
<dbReference type="PANTHER" id="PTHR33619">
    <property type="entry name" value="POLYSACCHARIDE EXPORT PROTEIN GFCE-RELATED"/>
    <property type="match status" value="1"/>
</dbReference>
<organism evidence="6 7">
    <name type="scientific">Inhella proteolytica</name>
    <dbReference type="NCBI Taxonomy" id="2795029"/>
    <lineage>
        <taxon>Bacteria</taxon>
        <taxon>Pseudomonadati</taxon>
        <taxon>Pseudomonadota</taxon>
        <taxon>Betaproteobacteria</taxon>
        <taxon>Burkholderiales</taxon>
        <taxon>Sphaerotilaceae</taxon>
        <taxon>Inhella</taxon>
    </lineage>
</organism>
<dbReference type="Gene3D" id="3.10.560.10">
    <property type="entry name" value="Outer membrane lipoprotein wza domain like"/>
    <property type="match status" value="4"/>
</dbReference>
<gene>
    <name evidence="6" type="ORF">I7X39_13930</name>
</gene>
<feature type="signal peptide" evidence="3">
    <location>
        <begin position="1"/>
        <end position="21"/>
    </location>
</feature>
<dbReference type="InterPro" id="IPR049712">
    <property type="entry name" value="Poly_export"/>
</dbReference>
<dbReference type="InterPro" id="IPR003715">
    <property type="entry name" value="Poly_export_N"/>
</dbReference>
<dbReference type="EMBL" id="JAEDAK010000009">
    <property type="protein sequence ID" value="MBH9578000.1"/>
    <property type="molecule type" value="Genomic_DNA"/>
</dbReference>
<dbReference type="PANTHER" id="PTHR33619:SF3">
    <property type="entry name" value="POLYSACCHARIDE EXPORT PROTEIN GFCE-RELATED"/>
    <property type="match status" value="1"/>
</dbReference>
<reference evidence="6" key="1">
    <citation type="submission" date="2020-12" db="EMBL/GenBank/DDBJ databases">
        <title>The genome sequence of Inhella sp. 1Y17.</title>
        <authorList>
            <person name="Liu Y."/>
        </authorList>
    </citation>
    <scope>NUCLEOTIDE SEQUENCE</scope>
    <source>
        <strain evidence="6">1Y17</strain>
    </source>
</reference>
<evidence type="ECO:0000256" key="2">
    <source>
        <dbReference type="SAM" id="MobiDB-lite"/>
    </source>
</evidence>
<feature type="region of interest" description="Disordered" evidence="2">
    <location>
        <begin position="40"/>
        <end position="62"/>
    </location>
</feature>
<dbReference type="Proteomes" id="UP000613266">
    <property type="component" value="Unassembled WGS sequence"/>
</dbReference>
<dbReference type="InterPro" id="IPR019554">
    <property type="entry name" value="Soluble_ligand-bd"/>
</dbReference>
<proteinExistence type="predicted"/>
<comment type="caution">
    <text evidence="6">The sequence shown here is derived from an EMBL/GenBank/DDBJ whole genome shotgun (WGS) entry which is preliminary data.</text>
</comment>
<keyword evidence="7" id="KW-1185">Reference proteome</keyword>
<keyword evidence="1 3" id="KW-0732">Signal</keyword>